<accession>A0A1P8WEN3</accession>
<evidence type="ECO:0000313" key="3">
    <source>
        <dbReference type="Proteomes" id="UP000187735"/>
    </source>
</evidence>
<dbReference type="EMBL" id="CP017641">
    <property type="protein sequence ID" value="APZ92512.1"/>
    <property type="molecule type" value="Genomic_DNA"/>
</dbReference>
<evidence type="ECO:0000313" key="2">
    <source>
        <dbReference type="EMBL" id="APZ92512.1"/>
    </source>
</evidence>
<dbReference type="STRING" id="1891926.Fuma_02123"/>
<dbReference type="AlphaFoldDB" id="A0A1P8WEN3"/>
<evidence type="ECO:0000256" key="1">
    <source>
        <dbReference type="SAM" id="MobiDB-lite"/>
    </source>
</evidence>
<proteinExistence type="predicted"/>
<gene>
    <name evidence="2" type="ORF">Fuma_02123</name>
</gene>
<feature type="region of interest" description="Disordered" evidence="1">
    <location>
        <begin position="1"/>
        <end position="26"/>
    </location>
</feature>
<protein>
    <submittedName>
        <fullName evidence="2">Uncharacterized protein</fullName>
    </submittedName>
</protein>
<feature type="compositionally biased region" description="Basic and acidic residues" evidence="1">
    <location>
        <begin position="1"/>
        <end position="10"/>
    </location>
</feature>
<dbReference type="KEGG" id="fmr:Fuma_02123"/>
<keyword evidence="3" id="KW-1185">Reference proteome</keyword>
<organism evidence="2 3">
    <name type="scientific">Fuerstiella marisgermanici</name>
    <dbReference type="NCBI Taxonomy" id="1891926"/>
    <lineage>
        <taxon>Bacteria</taxon>
        <taxon>Pseudomonadati</taxon>
        <taxon>Planctomycetota</taxon>
        <taxon>Planctomycetia</taxon>
        <taxon>Planctomycetales</taxon>
        <taxon>Planctomycetaceae</taxon>
        <taxon>Fuerstiella</taxon>
    </lineage>
</organism>
<sequence length="63" mass="6773">MLEDVKHSDSHLLGPSPATGPRSDCAYTEQPYGTSRGFFVLPAAIVLPPTCYRTQSCALAIAY</sequence>
<reference evidence="2 3" key="1">
    <citation type="journal article" date="2016" name="Front. Microbiol.">
        <title>Fuerstia marisgermanicae gen. nov., sp. nov., an Unusual Member of the Phylum Planctomycetes from the German Wadden Sea.</title>
        <authorList>
            <person name="Kohn T."/>
            <person name="Heuer A."/>
            <person name="Jogler M."/>
            <person name="Vollmers J."/>
            <person name="Boedeker C."/>
            <person name="Bunk B."/>
            <person name="Rast P."/>
            <person name="Borchert D."/>
            <person name="Glockner I."/>
            <person name="Freese H.M."/>
            <person name="Klenk H.P."/>
            <person name="Overmann J."/>
            <person name="Kaster A.K."/>
            <person name="Rohde M."/>
            <person name="Wiegand S."/>
            <person name="Jogler C."/>
        </authorList>
    </citation>
    <scope>NUCLEOTIDE SEQUENCE [LARGE SCALE GENOMIC DNA]</scope>
    <source>
        <strain evidence="2 3">NH11</strain>
    </source>
</reference>
<dbReference type="Proteomes" id="UP000187735">
    <property type="component" value="Chromosome"/>
</dbReference>
<name>A0A1P8WEN3_9PLAN</name>